<organism evidence="4 5">
    <name type="scientific">Fibrella aquatilis</name>
    <dbReference type="NCBI Taxonomy" id="2817059"/>
    <lineage>
        <taxon>Bacteria</taxon>
        <taxon>Pseudomonadati</taxon>
        <taxon>Bacteroidota</taxon>
        <taxon>Cytophagia</taxon>
        <taxon>Cytophagales</taxon>
        <taxon>Spirosomataceae</taxon>
        <taxon>Fibrella</taxon>
    </lineage>
</organism>
<dbReference type="RefSeq" id="WP_207335562.1">
    <property type="nucleotide sequence ID" value="NZ_JAFMYU010000007.1"/>
</dbReference>
<evidence type="ECO:0000256" key="2">
    <source>
        <dbReference type="ARBA" id="ARBA00022448"/>
    </source>
</evidence>
<proteinExistence type="inferred from homology"/>
<dbReference type="PANTHER" id="PTHR30061:SF50">
    <property type="entry name" value="MALTOSE_MALTODEXTRIN-BINDING PERIPLASMIC PROTEIN"/>
    <property type="match status" value="1"/>
</dbReference>
<dbReference type="Gene3D" id="3.40.190.10">
    <property type="entry name" value="Periplasmic binding protein-like II"/>
    <property type="match status" value="2"/>
</dbReference>
<dbReference type="GO" id="GO:0042956">
    <property type="term" value="P:maltodextrin transmembrane transport"/>
    <property type="evidence" value="ECO:0007669"/>
    <property type="project" value="TreeGrafter"/>
</dbReference>
<comment type="similarity">
    <text evidence="1">Belongs to the bacterial solute-binding protein 1 family.</text>
</comment>
<dbReference type="GO" id="GO:0015768">
    <property type="term" value="P:maltose transport"/>
    <property type="evidence" value="ECO:0007669"/>
    <property type="project" value="TreeGrafter"/>
</dbReference>
<dbReference type="PANTHER" id="PTHR30061">
    <property type="entry name" value="MALTOSE-BINDING PERIPLASMIC PROTEIN"/>
    <property type="match status" value="1"/>
</dbReference>
<protein>
    <submittedName>
        <fullName evidence="4">Extracellular solute-binding protein</fullName>
    </submittedName>
</protein>
<dbReference type="Pfam" id="PF01547">
    <property type="entry name" value="SBP_bac_1"/>
    <property type="match status" value="1"/>
</dbReference>
<sequence>MKPHPQPLPVREGSRFSLLVRIGTVVRLPSLTGRGWGWGLLSVILFLSCQSPNPTTAPTRPLVLWCSNNAPEITFAREFVGAWGKARPDKPLRFQPIPEGQSSEEIILASVVGKTTPDIYANMWQGSVEMYAKAGVLVPLDTIPGFRTFLQTRCDSAVMKEITSADGHIYQVPWKVNPIMMLGNRQALSNLGVGGPPYTYGSYTQAGQRFRKDRNGDGYVDQWIGYTEVKALWYQRLFNFYPLYLAASDGAPLLKTGPDGHQRAAFNNAAAVGVFRFLQNLYKNNFFARERLSATRDPFLDQRIATQFTGPWQVSFLQRYAAPDLQYDFFPMPVPNNHTGPAYTYADPKNIVIFNTCPDPVAAWQFVKTLIDRPGDLRLLELTGQFPRRSTLNTDPFFASYLAQHPKLKPFAKQSKYLRGVDNSEVIVEVFDIISQEYEACVIYNRKTPEAAIAEAAKAVDVLLGN</sequence>
<comment type="caution">
    <text evidence="4">The sequence shown here is derived from an EMBL/GenBank/DDBJ whole genome shotgun (WGS) entry which is preliminary data.</text>
</comment>
<dbReference type="GO" id="GO:1901982">
    <property type="term" value="F:maltose binding"/>
    <property type="evidence" value="ECO:0007669"/>
    <property type="project" value="TreeGrafter"/>
</dbReference>
<dbReference type="AlphaFoldDB" id="A0A939K044"/>
<dbReference type="EMBL" id="JAFMYU010000007">
    <property type="protein sequence ID" value="MBO0931601.1"/>
    <property type="molecule type" value="Genomic_DNA"/>
</dbReference>
<keyword evidence="2" id="KW-0813">Transport</keyword>
<evidence type="ECO:0000313" key="5">
    <source>
        <dbReference type="Proteomes" id="UP000664795"/>
    </source>
</evidence>
<evidence type="ECO:0000256" key="1">
    <source>
        <dbReference type="ARBA" id="ARBA00008520"/>
    </source>
</evidence>
<dbReference type="InterPro" id="IPR006059">
    <property type="entry name" value="SBP"/>
</dbReference>
<name>A0A939K044_9BACT</name>
<keyword evidence="5" id="KW-1185">Reference proteome</keyword>
<dbReference type="SUPFAM" id="SSF53850">
    <property type="entry name" value="Periplasmic binding protein-like II"/>
    <property type="match status" value="1"/>
</dbReference>
<keyword evidence="3" id="KW-0732">Signal</keyword>
<evidence type="ECO:0000313" key="4">
    <source>
        <dbReference type="EMBL" id="MBO0931601.1"/>
    </source>
</evidence>
<dbReference type="GO" id="GO:0055052">
    <property type="term" value="C:ATP-binding cassette (ABC) transporter complex, substrate-binding subunit-containing"/>
    <property type="evidence" value="ECO:0007669"/>
    <property type="project" value="TreeGrafter"/>
</dbReference>
<accession>A0A939K044</accession>
<gene>
    <name evidence="4" type="ORF">J2I48_11380</name>
</gene>
<dbReference type="Proteomes" id="UP000664795">
    <property type="component" value="Unassembled WGS sequence"/>
</dbReference>
<reference evidence="4 5" key="1">
    <citation type="submission" date="2021-03" db="EMBL/GenBank/DDBJ databases">
        <title>Fibrella sp. HMF5036 genome sequencing and assembly.</title>
        <authorList>
            <person name="Kang H."/>
            <person name="Kim H."/>
            <person name="Bae S."/>
            <person name="Joh K."/>
        </authorList>
    </citation>
    <scope>NUCLEOTIDE SEQUENCE [LARGE SCALE GENOMIC DNA]</scope>
    <source>
        <strain evidence="4 5">HMF5036</strain>
    </source>
</reference>
<evidence type="ECO:0000256" key="3">
    <source>
        <dbReference type="ARBA" id="ARBA00022729"/>
    </source>
</evidence>